<dbReference type="FunCoup" id="A0A402D1E6">
    <property type="interactions" value="98"/>
</dbReference>
<keyword evidence="5 7" id="KW-1133">Transmembrane helix</keyword>
<accession>A0A402D1E6</accession>
<evidence type="ECO:0000256" key="5">
    <source>
        <dbReference type="ARBA" id="ARBA00022989"/>
    </source>
</evidence>
<dbReference type="Proteomes" id="UP000287394">
    <property type="component" value="Chromosome"/>
</dbReference>
<sequence>MSIKRILRIALLLLLFIPSAAVHADTQKTVLRFRFWGDFKEIAIINKTVEAFERDHPGVTVRAERQPPGDEYAQKLIVEQAAHLTPDVVFCGGNYPQFAGRGILADLTPFLKADPSVNLNDYYPQLVNVFQSGGKTYAIPRDIAPMGLVYYNKTLFDKAHLPYPDGSWSWDYKPHPERGNQDFLTVAQKLTHHGQTSADTVYGFAGGWSEQTMNNFVYSSGGSFVDDIKAPKKLLYNDPLVVNAMQLTVDMIQKYNVSPSTIELQSSAVGPHELFTQGKLAMYCTGIWEVPRFRDEIKDFDWDIAAFPAGPKGQRGVMTGWSGYGITSDSKHKQESWELVKYLAGVKGLSGLAKSGLAQPSIAKLADSPLWLDGSRPRNRKLTIDEVPYVHFEVLSPSWPEITSIITPKLELVWNGTLTAQQAVDLFMPPAQAKLDQINHPPYHPTLNWGAGFGAMLVITLLIVAWVWQGARQDLKLGRKIGSGAEAKAGYAFISPWLIGAIVFVLGPMLVSLMLAFTSWDMIAPAKWVGTGNFAEMAHDEHFFKSMQVTALYTIFSVPLGVAGSLGLALLLNTKIKGQTVFRTLYYIPAVASSVAASLIWLRLFNPESGLLNYMTAVLHLNPLLHALGLTDPAKGYVNWLGSEKTALGSLVVMSLWGIGGGMVIYLAGLQGIPQSYYEAAEIDGATVFQKFRHVTLPLLTPTIFFTLIMGVIGSLQTFTQGFVMTQGGPNNATLFYVLYLYQNAFTFMKMGYASALAWVLFIVVLVITALQMKMSRWVHYEGAEK</sequence>
<feature type="transmembrane region" description="Helical" evidence="7">
    <location>
        <begin position="699"/>
        <end position="719"/>
    </location>
</feature>
<dbReference type="InterPro" id="IPR000515">
    <property type="entry name" value="MetI-like"/>
</dbReference>
<feature type="transmembrane region" description="Helical" evidence="7">
    <location>
        <begin position="647"/>
        <end position="668"/>
    </location>
</feature>
<feature type="transmembrane region" description="Helical" evidence="7">
    <location>
        <begin position="489"/>
        <end position="517"/>
    </location>
</feature>
<dbReference type="RefSeq" id="WP_165864439.1">
    <property type="nucleotide sequence ID" value="NZ_AP025739.1"/>
</dbReference>
<keyword evidence="6 7" id="KW-0472">Membrane</keyword>
<evidence type="ECO:0000313" key="9">
    <source>
        <dbReference type="Proteomes" id="UP000287394"/>
    </source>
</evidence>
<dbReference type="PANTHER" id="PTHR30193">
    <property type="entry name" value="ABC TRANSPORTER PERMEASE PROTEIN"/>
    <property type="match status" value="1"/>
</dbReference>
<evidence type="ECO:0000256" key="2">
    <source>
        <dbReference type="ARBA" id="ARBA00022448"/>
    </source>
</evidence>
<dbReference type="PROSITE" id="PS50928">
    <property type="entry name" value="ABC_TM1"/>
    <property type="match status" value="1"/>
</dbReference>
<evidence type="ECO:0000256" key="4">
    <source>
        <dbReference type="ARBA" id="ARBA00022692"/>
    </source>
</evidence>
<keyword evidence="3" id="KW-1003">Cell membrane</keyword>
<organism evidence="8 9">
    <name type="scientific">Capsulimonas corticalis</name>
    <dbReference type="NCBI Taxonomy" id="2219043"/>
    <lineage>
        <taxon>Bacteria</taxon>
        <taxon>Bacillati</taxon>
        <taxon>Armatimonadota</taxon>
        <taxon>Armatimonadia</taxon>
        <taxon>Capsulimonadales</taxon>
        <taxon>Capsulimonadaceae</taxon>
        <taxon>Capsulimonas</taxon>
    </lineage>
</organism>
<comment type="similarity">
    <text evidence="7">Belongs to the binding-protein-dependent transport system permease family.</text>
</comment>
<dbReference type="AlphaFoldDB" id="A0A402D1E6"/>
<dbReference type="KEGG" id="ccot:CCAX7_36750"/>
<dbReference type="CDD" id="cd13585">
    <property type="entry name" value="PBP2_TMBP_like"/>
    <property type="match status" value="1"/>
</dbReference>
<evidence type="ECO:0000256" key="1">
    <source>
        <dbReference type="ARBA" id="ARBA00004651"/>
    </source>
</evidence>
<gene>
    <name evidence="8" type="ORF">CCAX7_36750</name>
</gene>
<dbReference type="InterPro" id="IPR006059">
    <property type="entry name" value="SBP"/>
</dbReference>
<feature type="transmembrane region" description="Helical" evidence="7">
    <location>
        <begin position="447"/>
        <end position="468"/>
    </location>
</feature>
<dbReference type="Pfam" id="PF00528">
    <property type="entry name" value="BPD_transp_1"/>
    <property type="match status" value="1"/>
</dbReference>
<keyword evidence="4 7" id="KW-0812">Transmembrane</keyword>
<proteinExistence type="inferred from homology"/>
<dbReference type="Pfam" id="PF01547">
    <property type="entry name" value="SBP_bac_1"/>
    <property type="match status" value="1"/>
</dbReference>
<dbReference type="SUPFAM" id="SSF161098">
    <property type="entry name" value="MetI-like"/>
    <property type="match status" value="1"/>
</dbReference>
<dbReference type="Gene3D" id="1.10.3720.10">
    <property type="entry name" value="MetI-like"/>
    <property type="match status" value="1"/>
</dbReference>
<reference evidence="8 9" key="1">
    <citation type="journal article" date="2019" name="Int. J. Syst. Evol. Microbiol.">
        <title>Capsulimonas corticalis gen. nov., sp. nov., an aerobic capsulated bacterium, of a novel bacterial order, Capsulimonadales ord. nov., of the class Armatimonadia of the phylum Armatimonadetes.</title>
        <authorList>
            <person name="Li J."/>
            <person name="Kudo C."/>
            <person name="Tonouchi A."/>
        </authorList>
    </citation>
    <scope>NUCLEOTIDE SEQUENCE [LARGE SCALE GENOMIC DNA]</scope>
    <source>
        <strain evidence="8 9">AX-7</strain>
    </source>
</reference>
<name>A0A402D1E6_9BACT</name>
<dbReference type="EMBL" id="AP025739">
    <property type="protein sequence ID" value="BDI31624.1"/>
    <property type="molecule type" value="Genomic_DNA"/>
</dbReference>
<dbReference type="SUPFAM" id="SSF53850">
    <property type="entry name" value="Periplasmic binding protein-like II"/>
    <property type="match status" value="1"/>
</dbReference>
<feature type="transmembrane region" description="Helical" evidence="7">
    <location>
        <begin position="584"/>
        <end position="605"/>
    </location>
</feature>
<evidence type="ECO:0000256" key="6">
    <source>
        <dbReference type="ARBA" id="ARBA00023136"/>
    </source>
</evidence>
<feature type="transmembrane region" description="Helical" evidence="7">
    <location>
        <begin position="751"/>
        <end position="771"/>
    </location>
</feature>
<keyword evidence="9" id="KW-1185">Reference proteome</keyword>
<protein>
    <submittedName>
        <fullName evidence="8">Uncharacterized protein</fullName>
    </submittedName>
</protein>
<dbReference type="GO" id="GO:0005886">
    <property type="term" value="C:plasma membrane"/>
    <property type="evidence" value="ECO:0007669"/>
    <property type="project" value="UniProtKB-SubCell"/>
</dbReference>
<dbReference type="Gene3D" id="3.40.190.10">
    <property type="entry name" value="Periplasmic binding protein-like II"/>
    <property type="match status" value="1"/>
</dbReference>
<dbReference type="InterPro" id="IPR051393">
    <property type="entry name" value="ABC_transporter_permease"/>
</dbReference>
<keyword evidence="2 7" id="KW-0813">Transport</keyword>
<dbReference type="GO" id="GO:0055085">
    <property type="term" value="P:transmembrane transport"/>
    <property type="evidence" value="ECO:0007669"/>
    <property type="project" value="InterPro"/>
</dbReference>
<evidence type="ECO:0000256" key="3">
    <source>
        <dbReference type="ARBA" id="ARBA00022475"/>
    </source>
</evidence>
<dbReference type="CDD" id="cd06261">
    <property type="entry name" value="TM_PBP2"/>
    <property type="match status" value="1"/>
</dbReference>
<feature type="transmembrane region" description="Helical" evidence="7">
    <location>
        <begin position="551"/>
        <end position="572"/>
    </location>
</feature>
<dbReference type="InterPro" id="IPR035906">
    <property type="entry name" value="MetI-like_sf"/>
</dbReference>
<comment type="subcellular location">
    <subcellularLocation>
        <location evidence="1 7">Cell membrane</location>
        <topology evidence="1 7">Multi-pass membrane protein</topology>
    </subcellularLocation>
</comment>
<evidence type="ECO:0000313" key="8">
    <source>
        <dbReference type="EMBL" id="BDI31624.1"/>
    </source>
</evidence>
<evidence type="ECO:0000256" key="7">
    <source>
        <dbReference type="RuleBase" id="RU363032"/>
    </source>
</evidence>
<dbReference type="PANTHER" id="PTHR30193:SF1">
    <property type="entry name" value="ABC TRANSPORTER PERMEASE PROTEIN YESP-RELATED"/>
    <property type="match status" value="1"/>
</dbReference>